<protein>
    <submittedName>
        <fullName evidence="1">Uncharacterized protein</fullName>
    </submittedName>
</protein>
<reference evidence="1" key="4">
    <citation type="submission" date="2025-09" db="UniProtKB">
        <authorList>
            <consortium name="Ensembl"/>
        </authorList>
    </citation>
    <scope>IDENTIFICATION</scope>
</reference>
<dbReference type="Proteomes" id="UP000265140">
    <property type="component" value="Chromosome 9"/>
</dbReference>
<organism evidence="1 2">
    <name type="scientific">Esox lucius</name>
    <name type="common">Northern pike</name>
    <dbReference type="NCBI Taxonomy" id="8010"/>
    <lineage>
        <taxon>Eukaryota</taxon>
        <taxon>Metazoa</taxon>
        <taxon>Chordata</taxon>
        <taxon>Craniata</taxon>
        <taxon>Vertebrata</taxon>
        <taxon>Euteleostomi</taxon>
        <taxon>Actinopterygii</taxon>
        <taxon>Neopterygii</taxon>
        <taxon>Teleostei</taxon>
        <taxon>Protacanthopterygii</taxon>
        <taxon>Esociformes</taxon>
        <taxon>Esocidae</taxon>
        <taxon>Esox</taxon>
    </lineage>
</organism>
<reference evidence="1" key="3">
    <citation type="submission" date="2025-08" db="UniProtKB">
        <authorList>
            <consortium name="Ensembl"/>
        </authorList>
    </citation>
    <scope>IDENTIFICATION</scope>
</reference>
<dbReference type="Ensembl" id="ENSELUT00000001781.3">
    <property type="protein sequence ID" value="ENSELUP00000010658.1"/>
    <property type="gene ID" value="ENSELUG00000011125.3"/>
</dbReference>
<dbReference type="PANTHER" id="PTHR36292">
    <property type="entry name" value="UPF0575 PROTEIN C19ORF67"/>
    <property type="match status" value="1"/>
</dbReference>
<dbReference type="FunCoup" id="A0A3P8Y1V2">
    <property type="interactions" value="917"/>
</dbReference>
<dbReference type="AlphaFoldDB" id="A0A3P8Y1V2"/>
<name>A0A3P8Y1V2_ESOLU</name>
<dbReference type="GeneTree" id="ENSGT00390000009916"/>
<evidence type="ECO:0000313" key="2">
    <source>
        <dbReference type="Proteomes" id="UP000265140"/>
    </source>
</evidence>
<dbReference type="RefSeq" id="XP_019905238.1">
    <property type="nucleotide sequence ID" value="XM_020049679.2"/>
</dbReference>
<dbReference type="STRING" id="8010.ENSELUP00000010658"/>
<dbReference type="GeneID" id="105021594"/>
<dbReference type="Pfam" id="PF11771">
    <property type="entry name" value="DUF3314"/>
    <property type="match status" value="1"/>
</dbReference>
<dbReference type="Bgee" id="ENSELUG00000011125">
    <property type="expression patterns" value="Expressed in testis and 1 other cell type or tissue"/>
</dbReference>
<proteinExistence type="predicted"/>
<reference evidence="1" key="2">
    <citation type="submission" date="2020-02" db="EMBL/GenBank/DDBJ databases">
        <title>Esox lucius (northern pike) genome, fEsoLuc1, primary haplotype.</title>
        <authorList>
            <person name="Myers G."/>
            <person name="Karagic N."/>
            <person name="Meyer A."/>
            <person name="Pippel M."/>
            <person name="Reichard M."/>
            <person name="Winkler S."/>
            <person name="Tracey A."/>
            <person name="Sims Y."/>
            <person name="Howe K."/>
            <person name="Rhie A."/>
            <person name="Formenti G."/>
            <person name="Durbin R."/>
            <person name="Fedrigo O."/>
            <person name="Jarvis E.D."/>
        </authorList>
    </citation>
    <scope>NUCLEOTIDE SEQUENCE [LARGE SCALE GENOMIC DNA]</scope>
</reference>
<dbReference type="RefSeq" id="XP_019905237.1">
    <property type="nucleotide sequence ID" value="XM_020049678.3"/>
</dbReference>
<sequence length="329" mass="38116">MEPLETNNNPLPALPYTGMELGEFHIALASLCGDEKNSSERANIDMMDLKLKPVEQQLQYLLNKADELQAQVLYRRDNLQEENLAIVVPTFLRTCQPYFSYLEDTARSSHPQRTSLPTYICSRLLFFSQQLCARLEKLLLTYASFDFISLEEVEPFSFSHFFIGKFWIDSVRLSIFRYCRPAPYLAEFDTGLYKCMRWNVERHRERPDEEGEEKMEGEEDEIVGVDGRAINMEYYFLCYEDVPEEPADRGSRGDGGETFATGRVVRMWSIGQWVQTHPDPETDDLLIWLLYSVPQAQYHRLLCLGEEEPSTCCATDCLLRALCFQPSPD</sequence>
<accession>A0A3P8Y1V2</accession>
<evidence type="ECO:0000313" key="1">
    <source>
        <dbReference type="Ensembl" id="ENSELUP00000010658.1"/>
    </source>
</evidence>
<dbReference type="PANTHER" id="PTHR36292:SF1">
    <property type="entry name" value="UPF0575 PROTEIN C19ORF67"/>
    <property type="match status" value="1"/>
</dbReference>
<dbReference type="InterPro" id="IPR021748">
    <property type="entry name" value="DUF3314"/>
</dbReference>
<dbReference type="CTD" id="105021594"/>
<dbReference type="KEGG" id="els:105021594"/>
<keyword evidence="2" id="KW-1185">Reference proteome</keyword>
<dbReference type="OrthoDB" id="9933945at2759"/>
<reference evidence="2" key="1">
    <citation type="journal article" date="2014" name="PLoS ONE">
        <title>The genome and linkage map of the northern pike (Esox lucius): conserved synteny revealed between the salmonid sister group and the Neoteleostei.</title>
        <authorList>
            <person name="Rondeau E.B."/>
            <person name="Minkley D.R."/>
            <person name="Leong J.S."/>
            <person name="Messmer A.M."/>
            <person name="Jantzen J.R."/>
            <person name="von Schalburg K.R."/>
            <person name="Lemon C."/>
            <person name="Bird N.H."/>
            <person name="Koop B.F."/>
        </authorList>
    </citation>
    <scope>NUCLEOTIDE SEQUENCE</scope>
</reference>
<dbReference type="InParanoid" id="A0A3P8Y1V2"/>
<dbReference type="OMA" id="RATETEY"/>